<reference evidence="2 3" key="1">
    <citation type="submission" date="2013-09" db="EMBL/GenBank/DDBJ databases">
        <authorList>
            <person name="Alapati N."/>
            <person name="Amjadi S."/>
            <person name="Brashears C.B."/>
            <person name="Briell V.C."/>
            <person name="Cody B.J."/>
            <person name="Durham R.J."/>
            <person name="Griffin A.K."/>
            <person name="Henderson M.S."/>
            <person name="Interrante E.J."/>
            <person name="Killingsworth B.W."/>
            <person name="Kolar C.R."/>
            <person name="Lee T."/>
            <person name="Mundhenk S.E."/>
            <person name="Myers M.E."/>
            <person name="Olaniyan O.M."/>
            <person name="Orlando C.M."/>
            <person name="Peterson C.E."/>
            <person name="Riley B.C."/>
            <person name="Sawyer L.E."/>
            <person name="Simitzi N.J."/>
            <person name="St Cyr M.K."/>
            <person name="White R.K."/>
            <person name="Wu H."/>
            <person name="Adair T.L."/>
            <person name="Gibbon B.C."/>
            <person name="Buck G.A."/>
            <person name="Campbell R."/>
            <person name="Carvalho M.R."/>
            <person name="Duckworth R.A."/>
            <person name="Dunn T."/>
            <person name="Halpern C."/>
            <person name="Johnson A."/>
            <person name="Kiflezghi M.G."/>
            <person name="Lee V."/>
            <person name="Loviza R.A."/>
            <person name="Serrano M.G."/>
            <person name="Shah Z.V."/>
            <person name="Sharma K."/>
            <person name="Voegtly L.J."/>
            <person name="Walstead R."/>
            <person name="Wang Y.P."/>
            <person name="Bradley K.W."/>
            <person name="Clarke D.Q."/>
            <person name="Barker L.P."/>
            <person name="Bailey C."/>
            <person name="Asai D.J."/>
            <person name="Bowman C.A."/>
            <person name="Russell D.A."/>
            <person name="Pope W.H."/>
            <person name="Jacobs-Sera D."/>
            <person name="Hendrix R.W."/>
            <person name="Hatfull G.F."/>
        </authorList>
    </citation>
    <scope>NUCLEOTIDE SEQUENCE [LARGE SCALE GENOMIC DNA]</scope>
</reference>
<name>V5URH6_9CAUD</name>
<keyword evidence="3" id="KW-1185">Reference proteome</keyword>
<protein>
    <recommendedName>
        <fullName evidence="1">Gene 1 ring forming protein domain-containing protein</fullName>
    </recommendedName>
</protein>
<evidence type="ECO:0000313" key="2">
    <source>
        <dbReference type="EMBL" id="AHB79532.1"/>
    </source>
</evidence>
<evidence type="ECO:0000259" key="1">
    <source>
        <dbReference type="Pfam" id="PF24182"/>
    </source>
</evidence>
<dbReference type="KEGG" id="vg:18479904"/>
<dbReference type="RefSeq" id="YP_009002652.1">
    <property type="nucleotide sequence ID" value="NC_023498.1"/>
</dbReference>
<feature type="domain" description="Gene 1 ring forming protein" evidence="1">
    <location>
        <begin position="30"/>
        <end position="65"/>
    </location>
</feature>
<dbReference type="Proteomes" id="UP000018806">
    <property type="component" value="Segment"/>
</dbReference>
<organism evidence="2 3">
    <name type="scientific">Mycobacterium phage Validus</name>
    <dbReference type="NCBI Taxonomy" id="1414747"/>
    <lineage>
        <taxon>Viruses</taxon>
        <taxon>Duplodnaviria</taxon>
        <taxon>Heunggongvirae</taxon>
        <taxon>Uroviricota</taxon>
        <taxon>Caudoviricetes</taxon>
        <taxon>Weiservirinae</taxon>
        <taxon>Anayavirus</taxon>
        <taxon>Anayavirus validus</taxon>
    </lineage>
</organism>
<gene>
    <name evidence="2" type="primary">1</name>
    <name evidence="2" type="ORF">PBI_VALIDUS_1</name>
</gene>
<evidence type="ECO:0000313" key="3">
    <source>
        <dbReference type="Proteomes" id="UP000018806"/>
    </source>
</evidence>
<sequence>MPASPPDVRSSMVYTFPSSVDPAEVEARQVRLGCATLAVKFHDLGLQDDGATVMETARQLAEFVEGAPL</sequence>
<proteinExistence type="predicted"/>
<dbReference type="InterPro" id="IPR056427">
    <property type="entry name" value="G1RFP_dom"/>
</dbReference>
<accession>V5URH6</accession>
<dbReference type="EMBL" id="KF713486">
    <property type="protein sequence ID" value="AHB79532.1"/>
    <property type="molecule type" value="Genomic_DNA"/>
</dbReference>
<dbReference type="Pfam" id="PF24182">
    <property type="entry name" value="G1RFP"/>
    <property type="match status" value="1"/>
</dbReference>
<dbReference type="GeneID" id="18479904"/>
<dbReference type="OrthoDB" id="40560at10239"/>